<dbReference type="PANTHER" id="PTHR34822:SF1">
    <property type="entry name" value="GRPB FAMILY PROTEIN"/>
    <property type="match status" value="1"/>
</dbReference>
<keyword evidence="2" id="KW-1185">Reference proteome</keyword>
<proteinExistence type="predicted"/>
<name>A0ABS2ZWQ7_9BACL</name>
<dbReference type="Gene3D" id="3.30.460.10">
    <property type="entry name" value="Beta Polymerase, domain 2"/>
    <property type="match status" value="1"/>
</dbReference>
<organism evidence="1 2">
    <name type="scientific">Fictibacillus nanhaiensis</name>
    <dbReference type="NCBI Taxonomy" id="742169"/>
    <lineage>
        <taxon>Bacteria</taxon>
        <taxon>Bacillati</taxon>
        <taxon>Bacillota</taxon>
        <taxon>Bacilli</taxon>
        <taxon>Bacillales</taxon>
        <taxon>Fictibacillaceae</taxon>
        <taxon>Fictibacillus</taxon>
    </lineage>
</organism>
<comment type="caution">
    <text evidence="1">The sequence shown here is derived from an EMBL/GenBank/DDBJ whole genome shotgun (WGS) entry which is preliminary data.</text>
</comment>
<dbReference type="EMBL" id="JAFHKR010000039">
    <property type="protein sequence ID" value="MBN3555695.1"/>
    <property type="molecule type" value="Genomic_DNA"/>
</dbReference>
<reference evidence="1 2" key="1">
    <citation type="submission" date="2021-01" db="EMBL/GenBank/DDBJ databases">
        <title>Genome Sequencing of Type Strains.</title>
        <authorList>
            <person name="Lemaire J.F."/>
            <person name="Inderbitzin P."/>
            <person name="Collins S.B."/>
            <person name="Wespe N."/>
            <person name="Knight-Connoni V."/>
        </authorList>
    </citation>
    <scope>NUCLEOTIDE SEQUENCE [LARGE SCALE GENOMIC DNA]</scope>
    <source>
        <strain evidence="1 2">DSM 23009</strain>
    </source>
</reference>
<dbReference type="Pfam" id="PF04229">
    <property type="entry name" value="GrpB"/>
    <property type="match status" value="1"/>
</dbReference>
<dbReference type="Proteomes" id="UP001296923">
    <property type="component" value="Unassembled WGS sequence"/>
</dbReference>
<sequence>MIVKFLKYFFKVLFLLKLGIELQQYDDRWQNEFMAIKQVILHSLNDIVLGIEHIGSTAVKGLAAKPILDMELTCNKGEHYVNKTTTSRYKKITNRV</sequence>
<gene>
    <name evidence="1" type="ORF">JYA63_15565</name>
</gene>
<dbReference type="InterPro" id="IPR043519">
    <property type="entry name" value="NT_sf"/>
</dbReference>
<protein>
    <submittedName>
        <fullName evidence="1">GrpB family protein</fullName>
    </submittedName>
</protein>
<dbReference type="PANTHER" id="PTHR34822">
    <property type="entry name" value="GRPB DOMAIN PROTEIN (AFU_ORTHOLOGUE AFUA_1G01530)"/>
    <property type="match status" value="1"/>
</dbReference>
<dbReference type="SUPFAM" id="SSF81301">
    <property type="entry name" value="Nucleotidyltransferase"/>
    <property type="match status" value="1"/>
</dbReference>
<evidence type="ECO:0000313" key="1">
    <source>
        <dbReference type="EMBL" id="MBN3555695.1"/>
    </source>
</evidence>
<dbReference type="InterPro" id="IPR007344">
    <property type="entry name" value="GrpB/CoaE"/>
</dbReference>
<accession>A0ABS2ZWQ7</accession>
<evidence type="ECO:0000313" key="2">
    <source>
        <dbReference type="Proteomes" id="UP001296923"/>
    </source>
</evidence>
<dbReference type="RefSeq" id="WP_205726495.1">
    <property type="nucleotide sequence ID" value="NZ_JAFHKR010000039.1"/>
</dbReference>